<name>A0ABD0JAJ3_9CAEN</name>
<dbReference type="EMBL" id="JACVVK020000537">
    <property type="protein sequence ID" value="KAK7467833.1"/>
    <property type="molecule type" value="Genomic_DNA"/>
</dbReference>
<dbReference type="Proteomes" id="UP001519460">
    <property type="component" value="Unassembled WGS sequence"/>
</dbReference>
<sequence>ITGPGFEPDPLLIRAGQELNKAIDEMMAPSTDTVLSSVPFVRFIPGTYYAQLCTRYATHKRVVIHELFDKLKVQICVLSCL</sequence>
<gene>
    <name evidence="1" type="ORF">BaRGS_00036939</name>
</gene>
<evidence type="ECO:0000313" key="1">
    <source>
        <dbReference type="EMBL" id="KAK7467833.1"/>
    </source>
</evidence>
<dbReference type="AlphaFoldDB" id="A0ABD0JAJ3"/>
<protein>
    <submittedName>
        <fullName evidence="1">Uncharacterized protein</fullName>
    </submittedName>
</protein>
<accession>A0ABD0JAJ3</accession>
<organism evidence="1 2">
    <name type="scientific">Batillaria attramentaria</name>
    <dbReference type="NCBI Taxonomy" id="370345"/>
    <lineage>
        <taxon>Eukaryota</taxon>
        <taxon>Metazoa</taxon>
        <taxon>Spiralia</taxon>
        <taxon>Lophotrochozoa</taxon>
        <taxon>Mollusca</taxon>
        <taxon>Gastropoda</taxon>
        <taxon>Caenogastropoda</taxon>
        <taxon>Sorbeoconcha</taxon>
        <taxon>Cerithioidea</taxon>
        <taxon>Batillariidae</taxon>
        <taxon>Batillaria</taxon>
    </lineage>
</organism>
<feature type="non-terminal residue" evidence="1">
    <location>
        <position position="1"/>
    </location>
</feature>
<proteinExistence type="predicted"/>
<evidence type="ECO:0000313" key="2">
    <source>
        <dbReference type="Proteomes" id="UP001519460"/>
    </source>
</evidence>
<reference evidence="1 2" key="1">
    <citation type="journal article" date="2023" name="Sci. Data">
        <title>Genome assembly of the Korean intertidal mud-creeper Batillaria attramentaria.</title>
        <authorList>
            <person name="Patra A.K."/>
            <person name="Ho P.T."/>
            <person name="Jun S."/>
            <person name="Lee S.J."/>
            <person name="Kim Y."/>
            <person name="Won Y.J."/>
        </authorList>
    </citation>
    <scope>NUCLEOTIDE SEQUENCE [LARGE SCALE GENOMIC DNA]</scope>
    <source>
        <strain evidence="1">Wonlab-2016</strain>
    </source>
</reference>
<comment type="caution">
    <text evidence="1">The sequence shown here is derived from an EMBL/GenBank/DDBJ whole genome shotgun (WGS) entry which is preliminary data.</text>
</comment>
<keyword evidence="2" id="KW-1185">Reference proteome</keyword>